<dbReference type="OrthoDB" id="112749at2759"/>
<comment type="caution">
    <text evidence="2">The sequence shown here is derived from an EMBL/GenBank/DDBJ whole genome shotgun (WGS) entry which is preliminary data.</text>
</comment>
<evidence type="ECO:0000256" key="1">
    <source>
        <dbReference type="SAM" id="MobiDB-lite"/>
    </source>
</evidence>
<feature type="region of interest" description="Disordered" evidence="1">
    <location>
        <begin position="132"/>
        <end position="158"/>
    </location>
</feature>
<dbReference type="Proteomes" id="UP000283269">
    <property type="component" value="Unassembled WGS sequence"/>
</dbReference>
<dbReference type="EMBL" id="NHYD01002137">
    <property type="protein sequence ID" value="PPQ88196.1"/>
    <property type="molecule type" value="Genomic_DNA"/>
</dbReference>
<accession>A0A409XBR8</accession>
<sequence length="256" mass="28440">MDSKGHLARQEAVQFDLDTQSPLRVHPSKVVLVDPHCFGLEELPEASEKRARVAKVILTQNHIFADPPISNTDDLPSDDHDLEDTNSPLFIHLAHNLAYTTGSALGSTPPSLDTCLAAYLVPNSAGLTAGSRAWSKHSHRSQPSPSDGAETDKRKRSTGWWGITSGPVSVINEKSLALFRKVTDNATWRNLHWLPHQVLVYEVRVPEGYGMRWSQDQGDRGGDVAKGDRSWIFRGFLEPTMTNGHELKWRHPIVST</sequence>
<evidence type="ECO:0000313" key="3">
    <source>
        <dbReference type="Proteomes" id="UP000283269"/>
    </source>
</evidence>
<organism evidence="2 3">
    <name type="scientific">Psilocybe cyanescens</name>
    <dbReference type="NCBI Taxonomy" id="93625"/>
    <lineage>
        <taxon>Eukaryota</taxon>
        <taxon>Fungi</taxon>
        <taxon>Dikarya</taxon>
        <taxon>Basidiomycota</taxon>
        <taxon>Agaricomycotina</taxon>
        <taxon>Agaricomycetes</taxon>
        <taxon>Agaricomycetidae</taxon>
        <taxon>Agaricales</taxon>
        <taxon>Agaricineae</taxon>
        <taxon>Strophariaceae</taxon>
        <taxon>Psilocybe</taxon>
    </lineage>
</organism>
<evidence type="ECO:0000313" key="2">
    <source>
        <dbReference type="EMBL" id="PPQ88196.1"/>
    </source>
</evidence>
<dbReference type="PANTHER" id="PTHR34204:SF2">
    <property type="entry name" value="RNA-BINDING ASCH DOMAIN PROTEIN"/>
    <property type="match status" value="1"/>
</dbReference>
<dbReference type="AlphaFoldDB" id="A0A409XBR8"/>
<name>A0A409XBR8_PSICY</name>
<reference evidence="2 3" key="1">
    <citation type="journal article" date="2018" name="Evol. Lett.">
        <title>Horizontal gene cluster transfer increased hallucinogenic mushroom diversity.</title>
        <authorList>
            <person name="Reynolds H.T."/>
            <person name="Vijayakumar V."/>
            <person name="Gluck-Thaler E."/>
            <person name="Korotkin H.B."/>
            <person name="Matheny P.B."/>
            <person name="Slot J.C."/>
        </authorList>
    </citation>
    <scope>NUCLEOTIDE SEQUENCE [LARGE SCALE GENOMIC DNA]</scope>
    <source>
        <strain evidence="2 3">2631</strain>
    </source>
</reference>
<keyword evidence="3" id="KW-1185">Reference proteome</keyword>
<dbReference type="InParanoid" id="A0A409XBR8"/>
<proteinExistence type="predicted"/>
<protein>
    <submittedName>
        <fullName evidence="2">Uncharacterized protein</fullName>
    </submittedName>
</protein>
<gene>
    <name evidence="2" type="ORF">CVT25_005161</name>
</gene>
<dbReference type="PANTHER" id="PTHR34204">
    <property type="entry name" value="RNA-BINDING ASCH DOMAIN PROTEIN"/>
    <property type="match status" value="1"/>
</dbReference>